<name>A0ABX9A642_9SPHN</name>
<dbReference type="Gene3D" id="3.30.70.360">
    <property type="match status" value="1"/>
</dbReference>
<dbReference type="EMBL" id="CP081294">
    <property type="protein sequence ID" value="QZD95714.1"/>
    <property type="molecule type" value="Genomic_DNA"/>
</dbReference>
<dbReference type="GO" id="GO:0008777">
    <property type="term" value="F:acetylornithine deacetylase activity"/>
    <property type="evidence" value="ECO:0007669"/>
    <property type="project" value="UniProtKB-EC"/>
</dbReference>
<dbReference type="Gene3D" id="3.40.630.10">
    <property type="entry name" value="Zn peptidases"/>
    <property type="match status" value="1"/>
</dbReference>
<sequence length="383" mass="40890">MTDLAKARSILETLVAFDTTSARSNLALIEWVEAYLGEHGIASNRVPNEGGDKANLFATCGQVVEGGVILSGHSDVVPVEGQDWSSDPWIVREADGKYFGRGTCDMKGFLALALAWVPQFVKGSRPVHLAISYDEEVGCKGAPAMIERMAVTIPAPRLAVIGEPSSMKIITGHKGICAFEVNIRGHEAHSSLVDHGISANMVAVHLMSKLAEIARELEACANPDNGFDPPQATLTIGEMQGGTAVNILAGHARFVFDLRCPPDVDPDAAIEPFRELCGKVDAEMKAKFPATGVELQQLASAPAMTHAGSDDAVEFVRKLTGENTAPSQVAYGAEGGQFQRAGFPTLICGPGSIEQAHQPDEWLAISQFEEGARFMERLARELA</sequence>
<dbReference type="PROSITE" id="PS00759">
    <property type="entry name" value="ARGE_DAPE_CPG2_2"/>
    <property type="match status" value="1"/>
</dbReference>
<dbReference type="EC" id="3.5.1.16" evidence="11"/>
<dbReference type="PANTHER" id="PTHR43808">
    <property type="entry name" value="ACETYLORNITHINE DEACETYLASE"/>
    <property type="match status" value="1"/>
</dbReference>
<proteinExistence type="inferred from homology"/>
<evidence type="ECO:0000256" key="6">
    <source>
        <dbReference type="ARBA" id="ARBA00022723"/>
    </source>
</evidence>
<dbReference type="InterPro" id="IPR050072">
    <property type="entry name" value="Peptidase_M20A"/>
</dbReference>
<keyword evidence="12" id="KW-1185">Reference proteome</keyword>
<organism evidence="11 12">
    <name type="scientific">Qipengyuania gelatinilytica</name>
    <dbReference type="NCBI Taxonomy" id="2867231"/>
    <lineage>
        <taxon>Bacteria</taxon>
        <taxon>Pseudomonadati</taxon>
        <taxon>Pseudomonadota</taxon>
        <taxon>Alphaproteobacteria</taxon>
        <taxon>Sphingomonadales</taxon>
        <taxon>Erythrobacteraceae</taxon>
        <taxon>Qipengyuania</taxon>
    </lineage>
</organism>
<gene>
    <name evidence="11" type="primary">argE</name>
    <name evidence="11" type="ORF">K3136_03020</name>
</gene>
<comment type="similarity">
    <text evidence="2">Belongs to the peptidase M20A family. ArgE subfamily.</text>
</comment>
<dbReference type="InterPro" id="IPR011650">
    <property type="entry name" value="Peptidase_M20_dimer"/>
</dbReference>
<keyword evidence="3" id="KW-0963">Cytoplasm</keyword>
<evidence type="ECO:0000256" key="3">
    <source>
        <dbReference type="ARBA" id="ARBA00022490"/>
    </source>
</evidence>
<dbReference type="RefSeq" id="WP_221431443.1">
    <property type="nucleotide sequence ID" value="NZ_CP081294.1"/>
</dbReference>
<feature type="domain" description="Peptidase M20 dimerisation" evidence="10">
    <location>
        <begin position="171"/>
        <end position="283"/>
    </location>
</feature>
<evidence type="ECO:0000256" key="1">
    <source>
        <dbReference type="ARBA" id="ARBA00001947"/>
    </source>
</evidence>
<keyword evidence="8" id="KW-0862">Zinc</keyword>
<dbReference type="InterPro" id="IPR001261">
    <property type="entry name" value="ArgE/DapE_CS"/>
</dbReference>
<keyword evidence="4" id="KW-0055">Arginine biosynthesis</keyword>
<evidence type="ECO:0000256" key="4">
    <source>
        <dbReference type="ARBA" id="ARBA00022571"/>
    </source>
</evidence>
<dbReference type="InterPro" id="IPR036264">
    <property type="entry name" value="Bact_exopeptidase_dim_dom"/>
</dbReference>
<evidence type="ECO:0000256" key="8">
    <source>
        <dbReference type="ARBA" id="ARBA00022833"/>
    </source>
</evidence>
<dbReference type="InterPro" id="IPR010169">
    <property type="entry name" value="AcOrn-deacetyl"/>
</dbReference>
<dbReference type="Proteomes" id="UP000824321">
    <property type="component" value="Chromosome"/>
</dbReference>
<dbReference type="Pfam" id="PF01546">
    <property type="entry name" value="Peptidase_M20"/>
    <property type="match status" value="1"/>
</dbReference>
<evidence type="ECO:0000256" key="5">
    <source>
        <dbReference type="ARBA" id="ARBA00022605"/>
    </source>
</evidence>
<keyword evidence="7 11" id="KW-0378">Hydrolase</keyword>
<protein>
    <submittedName>
        <fullName evidence="11">Acetylornithine deacetylase</fullName>
        <ecNumber evidence="11">3.5.1.16</ecNumber>
    </submittedName>
</protein>
<evidence type="ECO:0000256" key="7">
    <source>
        <dbReference type="ARBA" id="ARBA00022801"/>
    </source>
</evidence>
<dbReference type="SUPFAM" id="SSF55031">
    <property type="entry name" value="Bacterial exopeptidase dimerisation domain"/>
    <property type="match status" value="1"/>
</dbReference>
<evidence type="ECO:0000259" key="10">
    <source>
        <dbReference type="Pfam" id="PF07687"/>
    </source>
</evidence>
<dbReference type="SUPFAM" id="SSF53187">
    <property type="entry name" value="Zn-dependent exopeptidases"/>
    <property type="match status" value="1"/>
</dbReference>
<evidence type="ECO:0000313" key="12">
    <source>
        <dbReference type="Proteomes" id="UP000824321"/>
    </source>
</evidence>
<comment type="cofactor">
    <cofactor evidence="1">
        <name>Zn(2+)</name>
        <dbReference type="ChEBI" id="CHEBI:29105"/>
    </cofactor>
</comment>
<dbReference type="Pfam" id="PF07687">
    <property type="entry name" value="M20_dimer"/>
    <property type="match status" value="1"/>
</dbReference>
<reference evidence="11 12" key="1">
    <citation type="submission" date="2021-08" db="EMBL/GenBank/DDBJ databases">
        <title>Comparative Genomics Analysis of the Genus Qipengyuania Reveals Extensive Genetic Diversity and Metabolic Versatility, Including the Description of Fifteen Novel Species.</title>
        <authorList>
            <person name="Liu Y."/>
        </authorList>
    </citation>
    <scope>NUCLEOTIDE SEQUENCE [LARGE SCALE GENOMIC DNA]</scope>
    <source>
        <strain evidence="11 12">1NDH1</strain>
    </source>
</reference>
<evidence type="ECO:0000256" key="9">
    <source>
        <dbReference type="ARBA" id="ARBA00023285"/>
    </source>
</evidence>
<dbReference type="CDD" id="cd03894">
    <property type="entry name" value="M20_ArgE"/>
    <property type="match status" value="1"/>
</dbReference>
<keyword evidence="9" id="KW-0170">Cobalt</keyword>
<dbReference type="NCBIfam" id="NF005710">
    <property type="entry name" value="PRK07522.1"/>
    <property type="match status" value="1"/>
</dbReference>
<evidence type="ECO:0000256" key="2">
    <source>
        <dbReference type="ARBA" id="ARBA00005691"/>
    </source>
</evidence>
<keyword evidence="5" id="KW-0028">Amino-acid biosynthesis</keyword>
<accession>A0ABX9A642</accession>
<dbReference type="NCBIfam" id="TIGR01892">
    <property type="entry name" value="AcOrn-deacetyl"/>
    <property type="match status" value="1"/>
</dbReference>
<keyword evidence="6" id="KW-0479">Metal-binding</keyword>
<evidence type="ECO:0000313" key="11">
    <source>
        <dbReference type="EMBL" id="QZD95714.1"/>
    </source>
</evidence>
<dbReference type="InterPro" id="IPR002933">
    <property type="entry name" value="Peptidase_M20"/>
</dbReference>
<dbReference type="PANTHER" id="PTHR43808:SF31">
    <property type="entry name" value="N-ACETYL-L-CITRULLINE DEACETYLASE"/>
    <property type="match status" value="1"/>
</dbReference>